<evidence type="ECO:0000256" key="2">
    <source>
        <dbReference type="ARBA" id="ARBA00022963"/>
    </source>
</evidence>
<dbReference type="OrthoDB" id="9807112at2"/>
<protein>
    <submittedName>
        <fullName evidence="6">NTE family protein</fullName>
    </submittedName>
</protein>
<evidence type="ECO:0000256" key="1">
    <source>
        <dbReference type="ARBA" id="ARBA00022801"/>
    </source>
</evidence>
<dbReference type="PROSITE" id="PS51635">
    <property type="entry name" value="PNPLA"/>
    <property type="match status" value="1"/>
</dbReference>
<feature type="active site" description="Proton acceptor" evidence="4">
    <location>
        <position position="198"/>
    </location>
</feature>
<dbReference type="PANTHER" id="PTHR14226">
    <property type="entry name" value="NEUROPATHY TARGET ESTERASE/SWISS CHEESE D.MELANOGASTER"/>
    <property type="match status" value="1"/>
</dbReference>
<dbReference type="Proteomes" id="UP000199286">
    <property type="component" value="Unassembled WGS sequence"/>
</dbReference>
<feature type="short sequence motif" description="DGA/G" evidence="4">
    <location>
        <begin position="198"/>
        <end position="200"/>
    </location>
</feature>
<dbReference type="AlphaFoldDB" id="A0A1H3L1H5"/>
<gene>
    <name evidence="6" type="ORF">SAMN05444340_11129</name>
</gene>
<proteinExistence type="predicted"/>
<dbReference type="Gene3D" id="3.40.1090.10">
    <property type="entry name" value="Cytosolic phospholipase A2 catalytic domain"/>
    <property type="match status" value="2"/>
</dbReference>
<dbReference type="SUPFAM" id="SSF52151">
    <property type="entry name" value="FabD/lysophospholipase-like"/>
    <property type="match status" value="1"/>
</dbReference>
<dbReference type="InterPro" id="IPR002641">
    <property type="entry name" value="PNPLA_dom"/>
</dbReference>
<dbReference type="GO" id="GO:0016787">
    <property type="term" value="F:hydrolase activity"/>
    <property type="evidence" value="ECO:0007669"/>
    <property type="project" value="UniProtKB-UniRule"/>
</dbReference>
<dbReference type="EMBL" id="FNPF01000011">
    <property type="protein sequence ID" value="SDY58190.1"/>
    <property type="molecule type" value="Genomic_DNA"/>
</dbReference>
<keyword evidence="7" id="KW-1185">Reference proteome</keyword>
<feature type="short sequence motif" description="GXSXG" evidence="4">
    <location>
        <begin position="44"/>
        <end position="48"/>
    </location>
</feature>
<dbReference type="Pfam" id="PF01734">
    <property type="entry name" value="Patatin"/>
    <property type="match status" value="1"/>
</dbReference>
<dbReference type="InterPro" id="IPR016035">
    <property type="entry name" value="Acyl_Trfase/lysoPLipase"/>
</dbReference>
<dbReference type="PANTHER" id="PTHR14226:SF78">
    <property type="entry name" value="SLR0060 PROTEIN"/>
    <property type="match status" value="1"/>
</dbReference>
<feature type="short sequence motif" description="GXGXXG" evidence="4">
    <location>
        <begin position="16"/>
        <end position="21"/>
    </location>
</feature>
<keyword evidence="1 4" id="KW-0378">Hydrolase</keyword>
<organism evidence="6 7">
    <name type="scientific">Citreimonas salinaria</name>
    <dbReference type="NCBI Taxonomy" id="321339"/>
    <lineage>
        <taxon>Bacteria</taxon>
        <taxon>Pseudomonadati</taxon>
        <taxon>Pseudomonadota</taxon>
        <taxon>Alphaproteobacteria</taxon>
        <taxon>Rhodobacterales</taxon>
        <taxon>Roseobacteraceae</taxon>
        <taxon>Citreimonas</taxon>
    </lineage>
</organism>
<dbReference type="GO" id="GO:0016042">
    <property type="term" value="P:lipid catabolic process"/>
    <property type="evidence" value="ECO:0007669"/>
    <property type="project" value="UniProtKB-UniRule"/>
</dbReference>
<keyword evidence="3 4" id="KW-0443">Lipid metabolism</keyword>
<evidence type="ECO:0000256" key="4">
    <source>
        <dbReference type="PROSITE-ProRule" id="PRU01161"/>
    </source>
</evidence>
<feature type="active site" description="Nucleophile" evidence="4">
    <location>
        <position position="46"/>
    </location>
</feature>
<feature type="domain" description="PNPLA" evidence="5">
    <location>
        <begin position="12"/>
        <end position="211"/>
    </location>
</feature>
<name>A0A1H3L1H5_9RHOB</name>
<accession>A0A1H3L1H5</accession>
<keyword evidence="2 4" id="KW-0442">Lipid degradation</keyword>
<dbReference type="InterPro" id="IPR050301">
    <property type="entry name" value="NTE"/>
</dbReference>
<reference evidence="6 7" key="1">
    <citation type="submission" date="2016-10" db="EMBL/GenBank/DDBJ databases">
        <authorList>
            <person name="de Groot N.N."/>
        </authorList>
    </citation>
    <scope>NUCLEOTIDE SEQUENCE [LARGE SCALE GENOMIC DNA]</scope>
    <source>
        <strain evidence="6 7">DSM 26880</strain>
    </source>
</reference>
<sequence>MVDKPHGKRVNLALQGGGSHGALTWGVLDRLLEEDRLSIADISGTSAGAMNAVVLADGYERGGREGARAALRNFWKAVSDAAQFSPIQRSPWDRAAGNFSLDLSPGYLLAEGITRLFSPYELNPLGVDPLRMILDRQVDFTNVNRCRDIAVHVTATHVRTGRAKIFSRGAVTADAVMASACLPQISRAVEIDGEDYWDGGYSGNPALMPLVTSEASPDIVIVQINPVVRHETPRSAREIINRVNEISFNTALIKEMRAIHLMQQMIDGKGLDIGPAGRTYLHLIHADAEVQDLSASSKLNAEWNYLSLLFERGRGWAEAWLNVNFDALGTRSSLDLDAWFSDPGISPQAKT</sequence>
<dbReference type="STRING" id="321339.SAMN05444340_11129"/>
<evidence type="ECO:0000259" key="5">
    <source>
        <dbReference type="PROSITE" id="PS51635"/>
    </source>
</evidence>
<evidence type="ECO:0000313" key="7">
    <source>
        <dbReference type="Proteomes" id="UP000199286"/>
    </source>
</evidence>
<evidence type="ECO:0000313" key="6">
    <source>
        <dbReference type="EMBL" id="SDY58190.1"/>
    </source>
</evidence>
<evidence type="ECO:0000256" key="3">
    <source>
        <dbReference type="ARBA" id="ARBA00023098"/>
    </source>
</evidence>